<proteinExistence type="predicted"/>
<accession>A0A5B7EUM8</accession>
<protein>
    <submittedName>
        <fullName evidence="2">Uncharacterized protein</fullName>
    </submittedName>
</protein>
<evidence type="ECO:0000313" key="3">
    <source>
        <dbReference type="Proteomes" id="UP000324222"/>
    </source>
</evidence>
<dbReference type="AlphaFoldDB" id="A0A5B7EUM8"/>
<feature type="transmembrane region" description="Helical" evidence="1">
    <location>
        <begin position="45"/>
        <end position="67"/>
    </location>
</feature>
<keyword evidence="3" id="KW-1185">Reference proteome</keyword>
<keyword evidence="1" id="KW-1133">Transmembrane helix</keyword>
<keyword evidence="1" id="KW-0472">Membrane</keyword>
<name>A0A5B7EUM8_PORTR</name>
<evidence type="ECO:0000256" key="1">
    <source>
        <dbReference type="SAM" id="Phobius"/>
    </source>
</evidence>
<comment type="caution">
    <text evidence="2">The sequence shown here is derived from an EMBL/GenBank/DDBJ whole genome shotgun (WGS) entry which is preliminary data.</text>
</comment>
<keyword evidence="1" id="KW-0812">Transmembrane</keyword>
<gene>
    <name evidence="2" type="ORF">E2C01_031897</name>
</gene>
<organism evidence="2 3">
    <name type="scientific">Portunus trituberculatus</name>
    <name type="common">Swimming crab</name>
    <name type="synonym">Neptunus trituberculatus</name>
    <dbReference type="NCBI Taxonomy" id="210409"/>
    <lineage>
        <taxon>Eukaryota</taxon>
        <taxon>Metazoa</taxon>
        <taxon>Ecdysozoa</taxon>
        <taxon>Arthropoda</taxon>
        <taxon>Crustacea</taxon>
        <taxon>Multicrustacea</taxon>
        <taxon>Malacostraca</taxon>
        <taxon>Eumalacostraca</taxon>
        <taxon>Eucarida</taxon>
        <taxon>Decapoda</taxon>
        <taxon>Pleocyemata</taxon>
        <taxon>Brachyura</taxon>
        <taxon>Eubrachyura</taxon>
        <taxon>Portunoidea</taxon>
        <taxon>Portunidae</taxon>
        <taxon>Portuninae</taxon>
        <taxon>Portunus</taxon>
    </lineage>
</organism>
<sequence length="70" mass="8472">MHTMCCNNSIIQCIPFFHRSVWKTVFFNILHTLPHPDLFMSSCPSILFCQLHQVFFVYLFNIIYYFILSY</sequence>
<evidence type="ECO:0000313" key="2">
    <source>
        <dbReference type="EMBL" id="MPC38391.1"/>
    </source>
</evidence>
<dbReference type="Proteomes" id="UP000324222">
    <property type="component" value="Unassembled WGS sequence"/>
</dbReference>
<reference evidence="2 3" key="1">
    <citation type="submission" date="2019-05" db="EMBL/GenBank/DDBJ databases">
        <title>Another draft genome of Portunus trituberculatus and its Hox gene families provides insights of decapod evolution.</title>
        <authorList>
            <person name="Jeong J.-H."/>
            <person name="Song I."/>
            <person name="Kim S."/>
            <person name="Choi T."/>
            <person name="Kim D."/>
            <person name="Ryu S."/>
            <person name="Kim W."/>
        </authorList>
    </citation>
    <scope>NUCLEOTIDE SEQUENCE [LARGE SCALE GENOMIC DNA]</scope>
    <source>
        <tissue evidence="2">Muscle</tissue>
    </source>
</reference>
<dbReference type="EMBL" id="VSRR010004054">
    <property type="protein sequence ID" value="MPC38391.1"/>
    <property type="molecule type" value="Genomic_DNA"/>
</dbReference>